<gene>
    <name evidence="1" type="ORF">KUV50_07155</name>
</gene>
<accession>A0A953L8N4</accession>
<keyword evidence="2" id="KW-1185">Reference proteome</keyword>
<dbReference type="EMBL" id="JAHVHU010000006">
    <property type="protein sequence ID" value="MBY5957900.1"/>
    <property type="molecule type" value="Genomic_DNA"/>
</dbReference>
<dbReference type="RefSeq" id="WP_222579420.1">
    <property type="nucleotide sequence ID" value="NZ_JAHVHU010000006.1"/>
</dbReference>
<sequence length="122" mass="14399">MCRFLFTGFFAFLLIFQSLDRFGMIAYYELNKEYITEMFCVNTSKPELGCEGKCFLRKQLNKKDQNENKYPGNALDVKEIHLFPIKTLFDLNLTDLLEKSDPGYVNCWYGVKFIHEVFQPPK</sequence>
<protein>
    <submittedName>
        <fullName evidence="1">Uncharacterized protein</fullName>
    </submittedName>
</protein>
<reference evidence="1" key="1">
    <citation type="submission" date="2021-06" db="EMBL/GenBank/DDBJ databases">
        <title>44 bacteria genomes isolated from Dapeng, Shenzhen.</title>
        <authorList>
            <person name="Zheng W."/>
            <person name="Yu S."/>
            <person name="Huang Y."/>
        </authorList>
    </citation>
    <scope>NUCLEOTIDE SEQUENCE</scope>
    <source>
        <strain evidence="1">DP5N28-2</strain>
    </source>
</reference>
<dbReference type="Proteomes" id="UP000753961">
    <property type="component" value="Unassembled WGS sequence"/>
</dbReference>
<evidence type="ECO:0000313" key="1">
    <source>
        <dbReference type="EMBL" id="MBY5957900.1"/>
    </source>
</evidence>
<dbReference type="AlphaFoldDB" id="A0A953L8N4"/>
<name>A0A953L8N4_9BACT</name>
<comment type="caution">
    <text evidence="1">The sequence shown here is derived from an EMBL/GenBank/DDBJ whole genome shotgun (WGS) entry which is preliminary data.</text>
</comment>
<organism evidence="1 2">
    <name type="scientific">Membranihabitans marinus</name>
    <dbReference type="NCBI Taxonomy" id="1227546"/>
    <lineage>
        <taxon>Bacteria</taxon>
        <taxon>Pseudomonadati</taxon>
        <taxon>Bacteroidota</taxon>
        <taxon>Saprospiria</taxon>
        <taxon>Saprospirales</taxon>
        <taxon>Saprospiraceae</taxon>
        <taxon>Membranihabitans</taxon>
    </lineage>
</organism>
<evidence type="ECO:0000313" key="2">
    <source>
        <dbReference type="Proteomes" id="UP000753961"/>
    </source>
</evidence>
<proteinExistence type="predicted"/>